<evidence type="ECO:0000259" key="1">
    <source>
        <dbReference type="Pfam" id="PF00931"/>
    </source>
</evidence>
<keyword evidence="3" id="KW-1185">Reference proteome</keyword>
<evidence type="ECO:0000313" key="2">
    <source>
        <dbReference type="EMBL" id="KAF1977976.1"/>
    </source>
</evidence>
<dbReference type="Pfam" id="PF00931">
    <property type="entry name" value="NB-ARC"/>
    <property type="match status" value="1"/>
</dbReference>
<feature type="domain" description="NB-ARC" evidence="1">
    <location>
        <begin position="427"/>
        <end position="615"/>
    </location>
</feature>
<dbReference type="InterPro" id="IPR002182">
    <property type="entry name" value="NB-ARC"/>
</dbReference>
<name>A0A6A5VSX1_9PLEO</name>
<dbReference type="SUPFAM" id="SSF53474">
    <property type="entry name" value="alpha/beta-Hydrolases"/>
    <property type="match status" value="1"/>
</dbReference>
<sequence length="814" mass="90129">MAARKRGPVFRVTGLPASQADDELVASLKAAIDDNLAEDERSKLTAPPAIVPSGYCALRLLCPPAIVPSCYDNAEKVALVEFHGGVPAFLAGLMADPLGDWQVEMGDTDISFDQHFFGFTQLYTPKPGSPATADIIAITGLDGHAYGSWRGKGNLGRMWLRDFLSKDLPCCRTMIYGYNSKLSTHGVDTILDYGRGLVEELKKIRNTEELRKRPLFFIAHSFGGIILAHCLVKAVQADEDDHPTVACLYRATYGMLLFGIPHKGLVVDDIQKMLAGESSHPRDGLLQEIKSKSNLLAYQLVDFKNLVRDRKIVSFYETGQTRQLTFDSETKRWKRTGDFITAVDADSALLQLPDSIEDKIPLDANHSMIVKFDNRNNRGYTSARDKLRQFEQDAPKVVAARFSRAQNRPKPSIMVPFQRDSTFVGREDILTKLREKLEQPASQDHSRLALVGLGGIGKSQIAIEYAYRVREAAPQTWVFWVHASNAVRFEQAYRDIAAKVELPGRDDPKADTLRLVHNWLCDERNGRWLIILDNADDDDVFFSANEDTGGTAQTSEAISQKRPLATFLPQIPNGSILITSRNSAAAFNLAGTHGSTTKVEPMGVEDALALLKTRVSISRSEEDDAKALIQALECIPLAITHAAAYIKTRAPMTTIASYLRLFRESEANQARLLDVKELRDLRRDPSIKHAVIATWKISFDQIQKTGPAAAELLALMSMFDRQGIPVSLLQGQASRLDFEDAVAPLLSFSLVLGPEHPDTLTSVSNLGWVLESQGKYEEAEAMHRRALAGYEKVLGLEHPDTLPSIANLASTFWS</sequence>
<dbReference type="InterPro" id="IPR053137">
    <property type="entry name" value="NLR-like"/>
</dbReference>
<dbReference type="Pfam" id="PF13374">
    <property type="entry name" value="TPR_10"/>
    <property type="match status" value="1"/>
</dbReference>
<dbReference type="InterPro" id="IPR027417">
    <property type="entry name" value="P-loop_NTPase"/>
</dbReference>
<dbReference type="PANTHER" id="PTHR46082:SF6">
    <property type="entry name" value="AAA+ ATPASE DOMAIN-CONTAINING PROTEIN-RELATED"/>
    <property type="match status" value="1"/>
</dbReference>
<protein>
    <recommendedName>
        <fullName evidence="1">NB-ARC domain-containing protein</fullName>
    </recommendedName>
</protein>
<gene>
    <name evidence="2" type="ORF">BU23DRAFT_595825</name>
</gene>
<dbReference type="EMBL" id="ML976661">
    <property type="protein sequence ID" value="KAF1977976.1"/>
    <property type="molecule type" value="Genomic_DNA"/>
</dbReference>
<dbReference type="Gene3D" id="1.25.40.10">
    <property type="entry name" value="Tetratricopeptide repeat domain"/>
    <property type="match status" value="1"/>
</dbReference>
<dbReference type="PANTHER" id="PTHR46082">
    <property type="entry name" value="ATP/GTP-BINDING PROTEIN-RELATED"/>
    <property type="match status" value="1"/>
</dbReference>
<dbReference type="SUPFAM" id="SSF52540">
    <property type="entry name" value="P-loop containing nucleoside triphosphate hydrolases"/>
    <property type="match status" value="1"/>
</dbReference>
<dbReference type="GO" id="GO:0043531">
    <property type="term" value="F:ADP binding"/>
    <property type="evidence" value="ECO:0007669"/>
    <property type="project" value="InterPro"/>
</dbReference>
<accession>A0A6A5VSX1</accession>
<dbReference type="Gene3D" id="3.40.50.300">
    <property type="entry name" value="P-loop containing nucleotide triphosphate hydrolases"/>
    <property type="match status" value="1"/>
</dbReference>
<dbReference type="InterPro" id="IPR011990">
    <property type="entry name" value="TPR-like_helical_dom_sf"/>
</dbReference>
<dbReference type="InterPro" id="IPR029058">
    <property type="entry name" value="AB_hydrolase_fold"/>
</dbReference>
<dbReference type="AlphaFoldDB" id="A0A6A5VSX1"/>
<dbReference type="SUPFAM" id="SSF48452">
    <property type="entry name" value="TPR-like"/>
    <property type="match status" value="1"/>
</dbReference>
<dbReference type="Proteomes" id="UP000800036">
    <property type="component" value="Unassembled WGS sequence"/>
</dbReference>
<proteinExistence type="predicted"/>
<organism evidence="2 3">
    <name type="scientific">Bimuria novae-zelandiae CBS 107.79</name>
    <dbReference type="NCBI Taxonomy" id="1447943"/>
    <lineage>
        <taxon>Eukaryota</taxon>
        <taxon>Fungi</taxon>
        <taxon>Dikarya</taxon>
        <taxon>Ascomycota</taxon>
        <taxon>Pezizomycotina</taxon>
        <taxon>Dothideomycetes</taxon>
        <taxon>Pleosporomycetidae</taxon>
        <taxon>Pleosporales</taxon>
        <taxon>Massarineae</taxon>
        <taxon>Didymosphaeriaceae</taxon>
        <taxon>Bimuria</taxon>
    </lineage>
</organism>
<reference evidence="2" key="1">
    <citation type="journal article" date="2020" name="Stud. Mycol.">
        <title>101 Dothideomycetes genomes: a test case for predicting lifestyles and emergence of pathogens.</title>
        <authorList>
            <person name="Haridas S."/>
            <person name="Albert R."/>
            <person name="Binder M."/>
            <person name="Bloem J."/>
            <person name="Labutti K."/>
            <person name="Salamov A."/>
            <person name="Andreopoulos B."/>
            <person name="Baker S."/>
            <person name="Barry K."/>
            <person name="Bills G."/>
            <person name="Bluhm B."/>
            <person name="Cannon C."/>
            <person name="Castanera R."/>
            <person name="Culley D."/>
            <person name="Daum C."/>
            <person name="Ezra D."/>
            <person name="Gonzalez J."/>
            <person name="Henrissat B."/>
            <person name="Kuo A."/>
            <person name="Liang C."/>
            <person name="Lipzen A."/>
            <person name="Lutzoni F."/>
            <person name="Magnuson J."/>
            <person name="Mondo S."/>
            <person name="Nolan M."/>
            <person name="Ohm R."/>
            <person name="Pangilinan J."/>
            <person name="Park H.-J."/>
            <person name="Ramirez L."/>
            <person name="Alfaro M."/>
            <person name="Sun H."/>
            <person name="Tritt A."/>
            <person name="Yoshinaga Y."/>
            <person name="Zwiers L.-H."/>
            <person name="Turgeon B."/>
            <person name="Goodwin S."/>
            <person name="Spatafora J."/>
            <person name="Crous P."/>
            <person name="Grigoriev I."/>
        </authorList>
    </citation>
    <scope>NUCLEOTIDE SEQUENCE</scope>
    <source>
        <strain evidence="2">CBS 107.79</strain>
    </source>
</reference>
<dbReference type="OrthoDB" id="1658288at2759"/>
<evidence type="ECO:0000313" key="3">
    <source>
        <dbReference type="Proteomes" id="UP000800036"/>
    </source>
</evidence>